<evidence type="ECO:0000313" key="1">
    <source>
        <dbReference type="EMBL" id="CAG2058238.1"/>
    </source>
</evidence>
<dbReference type="EMBL" id="CAJPIN010006882">
    <property type="protein sequence ID" value="CAG2058238.1"/>
    <property type="molecule type" value="Genomic_DNA"/>
</dbReference>
<gene>
    <name evidence="1" type="ORF">TPAB3V08_LOCUS5212</name>
</gene>
<sequence length="102" mass="11138">TSKLQSKQSFLELRGPAGSIFIVSVLSDNTPGVKNDLNSIVRKSNIKRVLKNEVANLPQSALSLPKILDHVIKSLKVLVVGTSMNGYRLVWVGTCMDGYRLA</sequence>
<protein>
    <submittedName>
        <fullName evidence="1">Uncharacterized protein</fullName>
    </submittedName>
</protein>
<evidence type="ECO:0000313" key="2">
    <source>
        <dbReference type="Proteomes" id="UP001153148"/>
    </source>
</evidence>
<feature type="non-terminal residue" evidence="1">
    <location>
        <position position="1"/>
    </location>
</feature>
<proteinExistence type="predicted"/>
<reference evidence="1" key="1">
    <citation type="submission" date="2021-03" db="EMBL/GenBank/DDBJ databases">
        <authorList>
            <person name="Tran Van P."/>
        </authorList>
    </citation>
    <scope>NUCLEOTIDE SEQUENCE</scope>
</reference>
<organism evidence="1 2">
    <name type="scientific">Timema podura</name>
    <name type="common">Walking stick</name>
    <dbReference type="NCBI Taxonomy" id="61482"/>
    <lineage>
        <taxon>Eukaryota</taxon>
        <taxon>Metazoa</taxon>
        <taxon>Ecdysozoa</taxon>
        <taxon>Arthropoda</taxon>
        <taxon>Hexapoda</taxon>
        <taxon>Insecta</taxon>
        <taxon>Pterygota</taxon>
        <taxon>Neoptera</taxon>
        <taxon>Polyneoptera</taxon>
        <taxon>Phasmatodea</taxon>
        <taxon>Timematodea</taxon>
        <taxon>Timematoidea</taxon>
        <taxon>Timematidae</taxon>
        <taxon>Timema</taxon>
    </lineage>
</organism>
<keyword evidence="2" id="KW-1185">Reference proteome</keyword>
<dbReference type="Proteomes" id="UP001153148">
    <property type="component" value="Unassembled WGS sequence"/>
</dbReference>
<comment type="caution">
    <text evidence="1">The sequence shown here is derived from an EMBL/GenBank/DDBJ whole genome shotgun (WGS) entry which is preliminary data.</text>
</comment>
<name>A0ABN7NVD1_TIMPD</name>
<accession>A0ABN7NVD1</accession>